<evidence type="ECO:0000256" key="1">
    <source>
        <dbReference type="SAM" id="Coils"/>
    </source>
</evidence>
<gene>
    <name evidence="3" type="ORF">HGD76_11505</name>
</gene>
<dbReference type="RefSeq" id="WP_168695859.1">
    <property type="nucleotide sequence ID" value="NZ_CP051206.1"/>
</dbReference>
<evidence type="ECO:0000313" key="3">
    <source>
        <dbReference type="EMBL" id="QJB44702.1"/>
    </source>
</evidence>
<evidence type="ECO:0000256" key="2">
    <source>
        <dbReference type="SAM" id="Phobius"/>
    </source>
</evidence>
<feature type="coiled-coil region" evidence="1">
    <location>
        <begin position="83"/>
        <end position="117"/>
    </location>
</feature>
<name>A0A6H2BYQ6_DOLFA</name>
<dbReference type="AlphaFoldDB" id="A0A6H2BYQ6"/>
<keyword evidence="2" id="KW-0812">Transmembrane</keyword>
<dbReference type="Proteomes" id="UP000502433">
    <property type="component" value="Chromosome"/>
</dbReference>
<keyword evidence="2" id="KW-0472">Membrane</keyword>
<sequence length="222" mass="24566">MSESMAFIGGVAVAGLAALVLLKGTNTPIPSNFGVSPQMPGTVMAPQVMQYPPNYGQPAYFNQPTTTQPPTAPNSDQRLEMEKLKMNMQLEKLKSDNEQLKLQNQQFQVQAQSFTQREWQLAQQANQQKMATSLQQPEQNNWWSSPMLWAVGGATLTIGGGVVVAGVLSLFAPKQRGTRTVQVIHPYNGQAPSLNPVRRAEFLPSSRMESRRVETAEYDEMQ</sequence>
<accession>A0A6H2BYQ6</accession>
<reference evidence="3 4" key="1">
    <citation type="submission" date="2020-04" db="EMBL/GenBank/DDBJ databases">
        <title>Genome-Wide Identification of 5-Methylcytosine Sites in Bacterial Genomes By High-Throughput Sequencing of MspJI Restriction Fragments.</title>
        <authorList>
            <person name="Wu V."/>
        </authorList>
    </citation>
    <scope>NUCLEOTIDE SEQUENCE [LARGE SCALE GENOMIC DNA]</scope>
    <source>
        <strain evidence="3 4">CCAP 1403/13f</strain>
    </source>
</reference>
<reference evidence="3 4" key="2">
    <citation type="submission" date="2020-04" db="EMBL/GenBank/DDBJ databases">
        <authorList>
            <person name="Fomenkov A."/>
            <person name="Anton B.P."/>
            <person name="Roberts R.J."/>
        </authorList>
    </citation>
    <scope>NUCLEOTIDE SEQUENCE [LARGE SCALE GENOMIC DNA]</scope>
    <source>
        <strain evidence="3 4">CCAP 1403/13f</strain>
    </source>
</reference>
<keyword evidence="2" id="KW-1133">Transmembrane helix</keyword>
<keyword evidence="1" id="KW-0175">Coiled coil</keyword>
<proteinExistence type="predicted"/>
<feature type="transmembrane region" description="Helical" evidence="2">
    <location>
        <begin position="147"/>
        <end position="172"/>
    </location>
</feature>
<dbReference type="EMBL" id="CP051206">
    <property type="protein sequence ID" value="QJB44702.1"/>
    <property type="molecule type" value="Genomic_DNA"/>
</dbReference>
<dbReference type="KEGG" id="dfs:HGD76_11505"/>
<protein>
    <submittedName>
        <fullName evidence="3">Heterocyst differentiation related protein</fullName>
    </submittedName>
</protein>
<evidence type="ECO:0000313" key="4">
    <source>
        <dbReference type="Proteomes" id="UP000502433"/>
    </source>
</evidence>
<organism evidence="3 4">
    <name type="scientific">Dolichospermum flos-aquae CCAP 1403/13F</name>
    <dbReference type="NCBI Taxonomy" id="315271"/>
    <lineage>
        <taxon>Bacteria</taxon>
        <taxon>Bacillati</taxon>
        <taxon>Cyanobacteriota</taxon>
        <taxon>Cyanophyceae</taxon>
        <taxon>Nostocales</taxon>
        <taxon>Aphanizomenonaceae</taxon>
        <taxon>Dolichospermum</taxon>
    </lineage>
</organism>